<dbReference type="InterPro" id="IPR052535">
    <property type="entry name" value="Bacilysin_H2HPP_isomerase"/>
</dbReference>
<dbReference type="PIRSF" id="PIRSF037087">
    <property type="entry name" value="UCP037087"/>
    <property type="match status" value="1"/>
</dbReference>
<organism evidence="2 3">
    <name type="scientific">Aquibium carbonis</name>
    <dbReference type="NCBI Taxonomy" id="2495581"/>
    <lineage>
        <taxon>Bacteria</taxon>
        <taxon>Pseudomonadati</taxon>
        <taxon>Pseudomonadota</taxon>
        <taxon>Alphaproteobacteria</taxon>
        <taxon>Hyphomicrobiales</taxon>
        <taxon>Phyllobacteriaceae</taxon>
        <taxon>Aquibium</taxon>
    </lineage>
</organism>
<dbReference type="OrthoDB" id="7271331at2"/>
<dbReference type="RefSeq" id="WP_126701814.1">
    <property type="nucleotide sequence ID" value="NZ_RWKW01000090.1"/>
</dbReference>
<name>A0A3R9YCG8_9HYPH</name>
<dbReference type="EMBL" id="RWKW01000090">
    <property type="protein sequence ID" value="RST84506.1"/>
    <property type="molecule type" value="Genomic_DNA"/>
</dbReference>
<dbReference type="Proteomes" id="UP000278398">
    <property type="component" value="Unassembled WGS sequence"/>
</dbReference>
<comment type="caution">
    <text evidence="2">The sequence shown here is derived from an EMBL/GenBank/DDBJ whole genome shotgun (WGS) entry which is preliminary data.</text>
</comment>
<dbReference type="InterPro" id="IPR011051">
    <property type="entry name" value="RmlC_Cupin_sf"/>
</dbReference>
<dbReference type="InterPro" id="IPR017102">
    <property type="entry name" value="UCP037087"/>
</dbReference>
<sequence>MSSPNTPRQCRRLRAEKTYGGKQGFDYFEGVARETVGASGICMHLLTIPPGGRAKAHKHDSHETAIYVLSGKAVMYWGERLEIMMETDAGDMVYIPANMPHLPVNRSSEPVTAVIARTDPNEQESVTLLPDLEAQVPA</sequence>
<dbReference type="CDD" id="cd02210">
    <property type="entry name" value="cupin_BLR2406-like"/>
    <property type="match status" value="1"/>
</dbReference>
<dbReference type="InterPro" id="IPR013096">
    <property type="entry name" value="Cupin_2"/>
</dbReference>
<dbReference type="Gene3D" id="2.60.120.10">
    <property type="entry name" value="Jelly Rolls"/>
    <property type="match status" value="1"/>
</dbReference>
<gene>
    <name evidence="2" type="ORF">EJC49_20605</name>
</gene>
<dbReference type="PANTHER" id="PTHR40112:SF1">
    <property type="entry name" value="H2HPP ISOMERASE"/>
    <property type="match status" value="1"/>
</dbReference>
<evidence type="ECO:0000313" key="3">
    <source>
        <dbReference type="Proteomes" id="UP000278398"/>
    </source>
</evidence>
<accession>A0A3R9YCG8</accession>
<dbReference type="AlphaFoldDB" id="A0A3R9YCG8"/>
<dbReference type="Pfam" id="PF07883">
    <property type="entry name" value="Cupin_2"/>
    <property type="match status" value="1"/>
</dbReference>
<reference evidence="2 3" key="1">
    <citation type="submission" date="2018-12" db="EMBL/GenBank/DDBJ databases">
        <title>Mesorhizobium carbonis sp. nov., isolated from coal mine water.</title>
        <authorList>
            <person name="Xin W."/>
            <person name="Xu Z."/>
            <person name="Xiang F."/>
            <person name="Zhang J."/>
            <person name="Xi L."/>
            <person name="Liu J."/>
        </authorList>
    </citation>
    <scope>NUCLEOTIDE SEQUENCE [LARGE SCALE GENOMIC DNA]</scope>
    <source>
        <strain evidence="2 3">B2.3</strain>
    </source>
</reference>
<dbReference type="InterPro" id="IPR014710">
    <property type="entry name" value="RmlC-like_jellyroll"/>
</dbReference>
<proteinExistence type="predicted"/>
<keyword evidence="3" id="KW-1185">Reference proteome</keyword>
<feature type="domain" description="Cupin type-2" evidence="1">
    <location>
        <begin position="45"/>
        <end position="114"/>
    </location>
</feature>
<dbReference type="PANTHER" id="PTHR40112">
    <property type="entry name" value="H2HPP ISOMERASE"/>
    <property type="match status" value="1"/>
</dbReference>
<dbReference type="SUPFAM" id="SSF51182">
    <property type="entry name" value="RmlC-like cupins"/>
    <property type="match status" value="1"/>
</dbReference>
<protein>
    <submittedName>
        <fullName evidence="2">Cupin domain-containing protein</fullName>
    </submittedName>
</protein>
<evidence type="ECO:0000313" key="2">
    <source>
        <dbReference type="EMBL" id="RST84506.1"/>
    </source>
</evidence>
<evidence type="ECO:0000259" key="1">
    <source>
        <dbReference type="Pfam" id="PF07883"/>
    </source>
</evidence>